<reference evidence="2 3" key="1">
    <citation type="submission" date="2024-10" db="EMBL/GenBank/DDBJ databases">
        <title>Updated reference genomes for cyclostephanoid diatoms.</title>
        <authorList>
            <person name="Roberts W.R."/>
            <person name="Alverson A.J."/>
        </authorList>
    </citation>
    <scope>NUCLEOTIDE SEQUENCE [LARGE SCALE GENOMIC DNA]</scope>
    <source>
        <strain evidence="2 3">AJA232-27</strain>
    </source>
</reference>
<protein>
    <submittedName>
        <fullName evidence="2">Uncharacterized protein</fullName>
    </submittedName>
</protein>
<evidence type="ECO:0000256" key="1">
    <source>
        <dbReference type="SAM" id="MobiDB-lite"/>
    </source>
</evidence>
<accession>A0ABD3MNE7</accession>
<proteinExistence type="predicted"/>
<organism evidence="2 3">
    <name type="scientific">Discostella pseudostelligera</name>
    <dbReference type="NCBI Taxonomy" id="259834"/>
    <lineage>
        <taxon>Eukaryota</taxon>
        <taxon>Sar</taxon>
        <taxon>Stramenopiles</taxon>
        <taxon>Ochrophyta</taxon>
        <taxon>Bacillariophyta</taxon>
        <taxon>Coscinodiscophyceae</taxon>
        <taxon>Thalassiosirophycidae</taxon>
        <taxon>Stephanodiscales</taxon>
        <taxon>Stephanodiscaceae</taxon>
        <taxon>Discostella</taxon>
    </lineage>
</organism>
<feature type="region of interest" description="Disordered" evidence="1">
    <location>
        <begin position="93"/>
        <end position="160"/>
    </location>
</feature>
<gene>
    <name evidence="2" type="ORF">ACHAWU_010368</name>
</gene>
<sequence length="175" mass="18794">MDDKPSPVKAVQPESRHAIDDNTLSSGQTKSGEAALTSPNSNDISKSNTVDQEMSSSSSSSSSNDCPLFMDGLQSNFAQNTALAALASLLDDDDDADRYKETDNRKAATPSKATTHVNKSGGGKASKIMERRGNNFSPYSKGKEDGLRKEDGDKKEKKKGATLGEAQLFLNMWKL</sequence>
<dbReference type="EMBL" id="JALLBG020000097">
    <property type="protein sequence ID" value="KAL3765177.1"/>
    <property type="molecule type" value="Genomic_DNA"/>
</dbReference>
<feature type="compositionally biased region" description="Basic and acidic residues" evidence="1">
    <location>
        <begin position="141"/>
        <end position="155"/>
    </location>
</feature>
<feature type="region of interest" description="Disordered" evidence="1">
    <location>
        <begin position="1"/>
        <end position="71"/>
    </location>
</feature>
<dbReference type="AlphaFoldDB" id="A0ABD3MNE7"/>
<keyword evidence="3" id="KW-1185">Reference proteome</keyword>
<evidence type="ECO:0000313" key="2">
    <source>
        <dbReference type="EMBL" id="KAL3765177.1"/>
    </source>
</evidence>
<evidence type="ECO:0000313" key="3">
    <source>
        <dbReference type="Proteomes" id="UP001530293"/>
    </source>
</evidence>
<comment type="caution">
    <text evidence="2">The sequence shown here is derived from an EMBL/GenBank/DDBJ whole genome shotgun (WGS) entry which is preliminary data.</text>
</comment>
<feature type="compositionally biased region" description="Basic and acidic residues" evidence="1">
    <location>
        <begin position="97"/>
        <end position="106"/>
    </location>
</feature>
<feature type="compositionally biased region" description="Polar residues" evidence="1">
    <location>
        <begin position="22"/>
        <end position="54"/>
    </location>
</feature>
<dbReference type="Proteomes" id="UP001530293">
    <property type="component" value="Unassembled WGS sequence"/>
</dbReference>
<name>A0ABD3MNE7_9STRA</name>